<dbReference type="InterPro" id="IPR005503">
    <property type="entry name" value="FliL"/>
</dbReference>
<keyword evidence="13" id="KW-1185">Reference proteome</keyword>
<organism evidence="12 13">
    <name type="scientific">Salinispira pacifica</name>
    <dbReference type="NCBI Taxonomy" id="1307761"/>
    <lineage>
        <taxon>Bacteria</taxon>
        <taxon>Pseudomonadati</taxon>
        <taxon>Spirochaetota</taxon>
        <taxon>Spirochaetia</taxon>
        <taxon>Spirochaetales</taxon>
        <taxon>Spirochaetaceae</taxon>
        <taxon>Salinispira</taxon>
    </lineage>
</organism>
<keyword evidence="4 10" id="KW-1003">Cell membrane</keyword>
<evidence type="ECO:0000313" key="13">
    <source>
        <dbReference type="Proteomes" id="UP000018680"/>
    </source>
</evidence>
<keyword evidence="8 10" id="KW-1133">Transmembrane helix</keyword>
<dbReference type="eggNOG" id="COG1580">
    <property type="taxonomic scope" value="Bacteria"/>
</dbReference>
<keyword evidence="9 10" id="KW-0472">Membrane</keyword>
<evidence type="ECO:0000256" key="4">
    <source>
        <dbReference type="ARBA" id="ARBA00022475"/>
    </source>
</evidence>
<gene>
    <name evidence="12" type="ORF">L21SP2_1190</name>
</gene>
<proteinExistence type="inferred from homology"/>
<dbReference type="OrthoDB" id="350725at2"/>
<evidence type="ECO:0000256" key="5">
    <source>
        <dbReference type="ARBA" id="ARBA00022500"/>
    </source>
</evidence>
<evidence type="ECO:0000313" key="12">
    <source>
        <dbReference type="EMBL" id="AHC14593.1"/>
    </source>
</evidence>
<feature type="region of interest" description="Disordered" evidence="11">
    <location>
        <begin position="1"/>
        <end position="21"/>
    </location>
</feature>
<comment type="function">
    <text evidence="1 10">Controls the rotational direction of flagella during chemotaxis.</text>
</comment>
<dbReference type="GO" id="GO:0006935">
    <property type="term" value="P:chemotaxis"/>
    <property type="evidence" value="ECO:0007669"/>
    <property type="project" value="UniProtKB-KW"/>
</dbReference>
<dbReference type="Pfam" id="PF03748">
    <property type="entry name" value="FliL"/>
    <property type="match status" value="1"/>
</dbReference>
<keyword evidence="6 10" id="KW-0812">Transmembrane</keyword>
<protein>
    <recommendedName>
        <fullName evidence="10">Flagellar protein FliL</fullName>
    </recommendedName>
</protein>
<evidence type="ECO:0000256" key="7">
    <source>
        <dbReference type="ARBA" id="ARBA00022779"/>
    </source>
</evidence>
<keyword evidence="5 10" id="KW-0145">Chemotaxis</keyword>
<evidence type="ECO:0000256" key="9">
    <source>
        <dbReference type="ARBA" id="ARBA00023136"/>
    </source>
</evidence>
<keyword evidence="7 10" id="KW-0283">Flagellar rotation</keyword>
<evidence type="ECO:0000256" key="1">
    <source>
        <dbReference type="ARBA" id="ARBA00002254"/>
    </source>
</evidence>
<comment type="subcellular location">
    <subcellularLocation>
        <location evidence="2">Cell membrane</location>
        <topology evidence="2">Single-pass membrane protein</topology>
    </subcellularLocation>
</comment>
<dbReference type="GO" id="GO:0071973">
    <property type="term" value="P:bacterial-type flagellum-dependent cell motility"/>
    <property type="evidence" value="ECO:0007669"/>
    <property type="project" value="InterPro"/>
</dbReference>
<dbReference type="RefSeq" id="WP_024267517.1">
    <property type="nucleotide sequence ID" value="NC_023035.1"/>
</dbReference>
<dbReference type="GO" id="GO:0005886">
    <property type="term" value="C:plasma membrane"/>
    <property type="evidence" value="ECO:0007669"/>
    <property type="project" value="UniProtKB-SubCell"/>
</dbReference>
<evidence type="ECO:0000256" key="3">
    <source>
        <dbReference type="ARBA" id="ARBA00008281"/>
    </source>
</evidence>
<evidence type="ECO:0000256" key="11">
    <source>
        <dbReference type="SAM" id="MobiDB-lite"/>
    </source>
</evidence>
<dbReference type="GO" id="GO:0009425">
    <property type="term" value="C:bacterial-type flagellum basal body"/>
    <property type="evidence" value="ECO:0007669"/>
    <property type="project" value="InterPro"/>
</dbReference>
<feature type="transmembrane region" description="Helical" evidence="10">
    <location>
        <begin position="38"/>
        <end position="62"/>
    </location>
</feature>
<feature type="compositionally biased region" description="Acidic residues" evidence="11">
    <location>
        <begin position="1"/>
        <end position="14"/>
    </location>
</feature>
<comment type="similarity">
    <text evidence="3 10">Belongs to the FliL family.</text>
</comment>
<accession>V5WFN7</accession>
<dbReference type="KEGG" id="slr:L21SP2_1190"/>
<evidence type="ECO:0000256" key="10">
    <source>
        <dbReference type="RuleBase" id="RU364125"/>
    </source>
</evidence>
<evidence type="ECO:0000256" key="6">
    <source>
        <dbReference type="ARBA" id="ARBA00022692"/>
    </source>
</evidence>
<evidence type="ECO:0000256" key="2">
    <source>
        <dbReference type="ARBA" id="ARBA00004162"/>
    </source>
</evidence>
<evidence type="ECO:0000256" key="8">
    <source>
        <dbReference type="ARBA" id="ARBA00022989"/>
    </source>
</evidence>
<dbReference type="AlphaFoldDB" id="V5WFN7"/>
<dbReference type="Proteomes" id="UP000018680">
    <property type="component" value="Chromosome"/>
</dbReference>
<dbReference type="EMBL" id="CP006939">
    <property type="protein sequence ID" value="AHC14593.1"/>
    <property type="molecule type" value="Genomic_DNA"/>
</dbReference>
<reference evidence="12 13" key="1">
    <citation type="journal article" date="2015" name="Stand. Genomic Sci.">
        <title>Complete genome sequence and description of Salinispira pacifica gen. nov., sp. nov., a novel spirochaete isolated form a hypersaline microbial mat.</title>
        <authorList>
            <person name="Ben Hania W."/>
            <person name="Joseph M."/>
            <person name="Schumann P."/>
            <person name="Bunk B."/>
            <person name="Fiebig A."/>
            <person name="Sproer C."/>
            <person name="Klenk H.P."/>
            <person name="Fardeau M.L."/>
            <person name="Spring S."/>
        </authorList>
    </citation>
    <scope>NUCLEOTIDE SEQUENCE [LARGE SCALE GENOMIC DNA]</scope>
    <source>
        <strain evidence="12 13">L21-RPul-D2</strain>
    </source>
</reference>
<dbReference type="HOGENOM" id="CLU_126053_0_0_12"/>
<sequence length="186" mass="20479">MGDDFLDGDDDVVAADDGGSEGGGGQKVGFLPAIVIQILKWAAIIVGAIIFIVTVVVVTLNIMGANQPGQDRVERSESYEGPPPVYSWFAEIPELRGVTSDQVSRTFVVEIRLGYEKDNAAISNSIINQQIPLTDMLNTWFASRSASYLIDIDNRDEIRSQLLAEIQKIVPEVERVAFTKYQILDF</sequence>
<dbReference type="STRING" id="1307761.L21SP2_1190"/>
<name>V5WFN7_9SPIO</name>